<dbReference type="GeneID" id="42002350"/>
<dbReference type="SUPFAM" id="SSF53474">
    <property type="entry name" value="alpha/beta-Hydrolases"/>
    <property type="match status" value="1"/>
</dbReference>
<dbReference type="InterPro" id="IPR029058">
    <property type="entry name" value="AB_hydrolase_fold"/>
</dbReference>
<dbReference type="Pfam" id="PF12697">
    <property type="entry name" value="Abhydrolase_6"/>
    <property type="match status" value="1"/>
</dbReference>
<keyword evidence="1" id="KW-0812">Transmembrane</keyword>
<evidence type="ECO:0000256" key="1">
    <source>
        <dbReference type="SAM" id="Phobius"/>
    </source>
</evidence>
<proteinExistence type="predicted"/>
<feature type="transmembrane region" description="Helical" evidence="1">
    <location>
        <begin position="20"/>
        <end position="38"/>
    </location>
</feature>
<organism evidence="3 4">
    <name type="scientific">Synchytrium microbalum</name>
    <dbReference type="NCBI Taxonomy" id="1806994"/>
    <lineage>
        <taxon>Eukaryota</taxon>
        <taxon>Fungi</taxon>
        <taxon>Fungi incertae sedis</taxon>
        <taxon>Chytridiomycota</taxon>
        <taxon>Chytridiomycota incertae sedis</taxon>
        <taxon>Chytridiomycetes</taxon>
        <taxon>Synchytriales</taxon>
        <taxon>Synchytriaceae</taxon>
        <taxon>Synchytrium</taxon>
    </lineage>
</organism>
<gene>
    <name evidence="3" type="ORF">SmJEL517_g01125</name>
</gene>
<sequence>MEKIQEILDGVYKGLTDRPILTALTVVFISLVIYGRLITPFLQSKFRKTENTVKIDLPQQHGQQTFRAILKPVNADVDSTFPLVVFECELGMNCDEWGFLRRAFDGILPTLSYDRLGYGGSSEPPGDAPREATQLAQELHALLVLFDVVAPAASDASKGKGPLKRPFVLVGHSYGGVISRTFYHRYRPPNLIGMVLLDSQPERLHVDNPSIREYIKERLPRAFLTAAWLSEIGFLSVLSFFGFRFMAITEDMTARLTKEEAGSLTNLSAATLRTFSRETAGVDASLSTLITLREQSPKHKKDVAIAVAVITTEHIEKPAGGERFDPVKWKEKWLNYQNEIITLENRCKGMPKVAVVDSFEHTSLCVSEKVVEAVSTVLKATMGLNIDIEFTHDK</sequence>
<evidence type="ECO:0000259" key="2">
    <source>
        <dbReference type="Pfam" id="PF12697"/>
    </source>
</evidence>
<dbReference type="AlphaFoldDB" id="A0A507CFI8"/>
<dbReference type="InterPro" id="IPR000073">
    <property type="entry name" value="AB_hydrolase_1"/>
</dbReference>
<name>A0A507CFI8_9FUNG</name>
<protein>
    <recommendedName>
        <fullName evidence="2">AB hydrolase-1 domain-containing protein</fullName>
    </recommendedName>
</protein>
<evidence type="ECO:0000313" key="4">
    <source>
        <dbReference type="Proteomes" id="UP000319731"/>
    </source>
</evidence>
<keyword evidence="1" id="KW-1133">Transmembrane helix</keyword>
<keyword evidence="1" id="KW-0472">Membrane</keyword>
<dbReference type="OrthoDB" id="294702at2759"/>
<dbReference type="Proteomes" id="UP000319731">
    <property type="component" value="Unassembled WGS sequence"/>
</dbReference>
<evidence type="ECO:0000313" key="3">
    <source>
        <dbReference type="EMBL" id="TPX36756.1"/>
    </source>
</evidence>
<comment type="caution">
    <text evidence="3">The sequence shown here is derived from an EMBL/GenBank/DDBJ whole genome shotgun (WGS) entry which is preliminary data.</text>
</comment>
<reference evidence="3 4" key="1">
    <citation type="journal article" date="2019" name="Sci. Rep.">
        <title>Comparative genomics of chytrid fungi reveal insights into the obligate biotrophic and pathogenic lifestyle of Synchytrium endobioticum.</title>
        <authorList>
            <person name="van de Vossenberg B.T.L.H."/>
            <person name="Warris S."/>
            <person name="Nguyen H.D.T."/>
            <person name="van Gent-Pelzer M.P.E."/>
            <person name="Joly D.L."/>
            <person name="van de Geest H.C."/>
            <person name="Bonants P.J.M."/>
            <person name="Smith D.S."/>
            <person name="Levesque C.A."/>
            <person name="van der Lee T.A.J."/>
        </authorList>
    </citation>
    <scope>NUCLEOTIDE SEQUENCE [LARGE SCALE GENOMIC DNA]</scope>
    <source>
        <strain evidence="3 4">JEL517</strain>
    </source>
</reference>
<accession>A0A507CFI8</accession>
<keyword evidence="4" id="KW-1185">Reference proteome</keyword>
<dbReference type="Gene3D" id="3.40.50.1820">
    <property type="entry name" value="alpha/beta hydrolase"/>
    <property type="match status" value="1"/>
</dbReference>
<feature type="domain" description="AB hydrolase-1" evidence="2">
    <location>
        <begin position="93"/>
        <end position="251"/>
    </location>
</feature>
<feature type="transmembrane region" description="Helical" evidence="1">
    <location>
        <begin position="222"/>
        <end position="243"/>
    </location>
</feature>
<dbReference type="STRING" id="1806994.A0A507CFI8"/>
<dbReference type="RefSeq" id="XP_031026970.1">
    <property type="nucleotide sequence ID" value="XM_031167053.1"/>
</dbReference>
<dbReference type="EMBL" id="QEAO01000004">
    <property type="protein sequence ID" value="TPX36756.1"/>
    <property type="molecule type" value="Genomic_DNA"/>
</dbReference>